<feature type="signal peptide" evidence="1">
    <location>
        <begin position="1"/>
        <end position="19"/>
    </location>
</feature>
<accession>A0ABW0FVG4</accession>
<organism evidence="2 3">
    <name type="scientific">Brevundimonas staleyi</name>
    <dbReference type="NCBI Taxonomy" id="74326"/>
    <lineage>
        <taxon>Bacteria</taxon>
        <taxon>Pseudomonadati</taxon>
        <taxon>Pseudomonadota</taxon>
        <taxon>Alphaproteobacteria</taxon>
        <taxon>Caulobacterales</taxon>
        <taxon>Caulobacteraceae</taxon>
        <taxon>Brevundimonas</taxon>
    </lineage>
</organism>
<keyword evidence="1" id="KW-0732">Signal</keyword>
<evidence type="ECO:0000313" key="3">
    <source>
        <dbReference type="Proteomes" id="UP001596152"/>
    </source>
</evidence>
<protein>
    <recommendedName>
        <fullName evidence="4">Energy transducer TonB</fullName>
    </recommendedName>
</protein>
<gene>
    <name evidence="2" type="ORF">ACFPIE_14150</name>
</gene>
<sequence length="124" mass="12935">MKVLSVLAVTLVLASCAGAPGDGAGLTASQAGTAFSAVYPHWELQCDEPGFATTQVTFDVQLDAWGRLVSEPTLVAPEDTDAYRTVAASALTALKAAEPYPVPRGFTGGQFRPTFRADRACATK</sequence>
<proteinExistence type="predicted"/>
<evidence type="ECO:0000313" key="2">
    <source>
        <dbReference type="EMBL" id="MFC5345063.1"/>
    </source>
</evidence>
<dbReference type="EMBL" id="JBHSLF010000025">
    <property type="protein sequence ID" value="MFC5345063.1"/>
    <property type="molecule type" value="Genomic_DNA"/>
</dbReference>
<evidence type="ECO:0000256" key="1">
    <source>
        <dbReference type="SAM" id="SignalP"/>
    </source>
</evidence>
<feature type="chain" id="PRO_5047146558" description="Energy transducer TonB" evidence="1">
    <location>
        <begin position="20"/>
        <end position="124"/>
    </location>
</feature>
<dbReference type="Proteomes" id="UP001596152">
    <property type="component" value="Unassembled WGS sequence"/>
</dbReference>
<dbReference type="PROSITE" id="PS51257">
    <property type="entry name" value="PROKAR_LIPOPROTEIN"/>
    <property type="match status" value="1"/>
</dbReference>
<evidence type="ECO:0008006" key="4">
    <source>
        <dbReference type="Google" id="ProtNLM"/>
    </source>
</evidence>
<dbReference type="RefSeq" id="WP_374038143.1">
    <property type="nucleotide sequence ID" value="NZ_CP169082.1"/>
</dbReference>
<keyword evidence="3" id="KW-1185">Reference proteome</keyword>
<comment type="caution">
    <text evidence="2">The sequence shown here is derived from an EMBL/GenBank/DDBJ whole genome shotgun (WGS) entry which is preliminary data.</text>
</comment>
<name>A0ABW0FVG4_9CAUL</name>
<reference evidence="3" key="1">
    <citation type="journal article" date="2019" name="Int. J. Syst. Evol. Microbiol.">
        <title>The Global Catalogue of Microorganisms (GCM) 10K type strain sequencing project: providing services to taxonomists for standard genome sequencing and annotation.</title>
        <authorList>
            <consortium name="The Broad Institute Genomics Platform"/>
            <consortium name="The Broad Institute Genome Sequencing Center for Infectious Disease"/>
            <person name="Wu L."/>
            <person name="Ma J."/>
        </authorList>
    </citation>
    <scope>NUCLEOTIDE SEQUENCE [LARGE SCALE GENOMIC DNA]</scope>
    <source>
        <strain evidence="3">JCM 12125</strain>
    </source>
</reference>